<evidence type="ECO:0000313" key="3">
    <source>
        <dbReference type="EMBL" id="KAF9526652.1"/>
    </source>
</evidence>
<dbReference type="PANTHER" id="PTHR15665">
    <property type="entry name" value="ASTEROID PROTEIN"/>
    <property type="match status" value="1"/>
</dbReference>
<dbReference type="EMBL" id="MU157869">
    <property type="protein sequence ID" value="KAF9526652.1"/>
    <property type="molecule type" value="Genomic_DNA"/>
</dbReference>
<dbReference type="InterPro" id="IPR026832">
    <property type="entry name" value="Asteroid"/>
</dbReference>
<evidence type="ECO:0000313" key="4">
    <source>
        <dbReference type="Proteomes" id="UP000807306"/>
    </source>
</evidence>
<dbReference type="InterPro" id="IPR029060">
    <property type="entry name" value="PIN-like_dom_sf"/>
</dbReference>
<dbReference type="OrthoDB" id="25987at2759"/>
<evidence type="ECO:0008006" key="5">
    <source>
        <dbReference type="Google" id="ProtNLM"/>
    </source>
</evidence>
<feature type="region of interest" description="Disordered" evidence="2">
    <location>
        <begin position="544"/>
        <end position="572"/>
    </location>
</feature>
<feature type="region of interest" description="Disordered" evidence="2">
    <location>
        <begin position="494"/>
        <end position="531"/>
    </location>
</feature>
<proteinExistence type="inferred from homology"/>
<evidence type="ECO:0000256" key="1">
    <source>
        <dbReference type="ARBA" id="ARBA00007398"/>
    </source>
</evidence>
<dbReference type="AlphaFoldDB" id="A0A9P6JMT3"/>
<sequence>MGVHGLTTYLREKKRLLAETTTVSPTSTDTIPVVVDGWSFIYDLYITSNLPWVYGGEYDQFAKLITDTVKSWLKIGLQVYFVFDGPCPDLKFPTIVSRLSQSHIQPAQLFFRTSTTSRSNNRFLNENRILPPLAYATCIQALESLRSQTKAVDLHFADEEGDPYAVELAGRVGGYVIGNDSDFVIFNSEGYKGYIPIDEMVWQAPLPVDQSQVDNDDGEFQTVRKPKAKRKVVQNLKTSQGLIPPEEVEELTLTFISYSPQALAEHLDLPISLLPLLGALVGNDFSKDNETSTRRIQSLFFERHLTLPQRIEKVATTMHSMISPQKRKQKIMIGGVMDLIEKTVNALLSRLPPSLALGSGEIESIIDKIVNATLQYAIPKYSGDVEGREGLWANGVCALHDSEACNFLPTISRNVMRQAEASDEADPQLLEVREKYLDAYRSGRLSPKIMDILNTETSWPRIFLENPDLETVGRSIGRPIRDWIYSILDNTVGLASGNESTKEGDEDEDEESDEDELIDVVESDSDRDDGNVDYLAPLKGELHRLHGSDDEETDPSVSVITSHRRSPKGPPSVVEYLRRGTRIASDEVNVQPLADRLSSISLAQFGDDGAQPLVLRSEDDRLTVLLRALKSDTPGVRALSPTLILPVLAVRWVILSLHLRFQDFGGKDREKERWTKREARFFLSAFSWEKNGDEANSIKLATPPVEDRNVQLMAQVLMALDTIEQLSQALLLTQRIQNKCHLISGKAFHAYATRTLPLEEDSHSGAWDAIESDLGDSFQEEKLKRAKKAAKIAAPVTTTKSKAANKGPSRFALLGDVDA</sequence>
<comment type="similarity">
    <text evidence="1">Belongs to the asteroid family.</text>
</comment>
<accession>A0A9P6JMT3</accession>
<organism evidence="3 4">
    <name type="scientific">Crepidotus variabilis</name>
    <dbReference type="NCBI Taxonomy" id="179855"/>
    <lineage>
        <taxon>Eukaryota</taxon>
        <taxon>Fungi</taxon>
        <taxon>Dikarya</taxon>
        <taxon>Basidiomycota</taxon>
        <taxon>Agaricomycotina</taxon>
        <taxon>Agaricomycetes</taxon>
        <taxon>Agaricomycetidae</taxon>
        <taxon>Agaricales</taxon>
        <taxon>Agaricineae</taxon>
        <taxon>Crepidotaceae</taxon>
        <taxon>Crepidotus</taxon>
    </lineage>
</organism>
<evidence type="ECO:0000256" key="2">
    <source>
        <dbReference type="SAM" id="MobiDB-lite"/>
    </source>
</evidence>
<dbReference type="SUPFAM" id="SSF88723">
    <property type="entry name" value="PIN domain-like"/>
    <property type="match status" value="1"/>
</dbReference>
<gene>
    <name evidence="3" type="ORF">CPB83DRAFT_908271</name>
</gene>
<dbReference type="PANTHER" id="PTHR15665:SF1">
    <property type="entry name" value="PROTEIN ASTEROID HOMOLOG 1"/>
    <property type="match status" value="1"/>
</dbReference>
<name>A0A9P6JMT3_9AGAR</name>
<protein>
    <recommendedName>
        <fullName evidence="5">Asteroid domain-containing protein</fullName>
    </recommendedName>
</protein>
<reference evidence="3" key="1">
    <citation type="submission" date="2020-11" db="EMBL/GenBank/DDBJ databases">
        <authorList>
            <consortium name="DOE Joint Genome Institute"/>
            <person name="Ahrendt S."/>
            <person name="Riley R."/>
            <person name="Andreopoulos W."/>
            <person name="Labutti K."/>
            <person name="Pangilinan J."/>
            <person name="Ruiz-Duenas F.J."/>
            <person name="Barrasa J.M."/>
            <person name="Sanchez-Garcia M."/>
            <person name="Camarero S."/>
            <person name="Miyauchi S."/>
            <person name="Serrano A."/>
            <person name="Linde D."/>
            <person name="Babiker R."/>
            <person name="Drula E."/>
            <person name="Ayuso-Fernandez I."/>
            <person name="Pacheco R."/>
            <person name="Padilla G."/>
            <person name="Ferreira P."/>
            <person name="Barriuso J."/>
            <person name="Kellner H."/>
            <person name="Castanera R."/>
            <person name="Alfaro M."/>
            <person name="Ramirez L."/>
            <person name="Pisabarro A.G."/>
            <person name="Kuo A."/>
            <person name="Tritt A."/>
            <person name="Lipzen A."/>
            <person name="He G."/>
            <person name="Yan M."/>
            <person name="Ng V."/>
            <person name="Cullen D."/>
            <person name="Martin F."/>
            <person name="Rosso M.-N."/>
            <person name="Henrissat B."/>
            <person name="Hibbett D."/>
            <person name="Martinez A.T."/>
            <person name="Grigoriev I.V."/>
        </authorList>
    </citation>
    <scope>NUCLEOTIDE SEQUENCE</scope>
    <source>
        <strain evidence="3">CBS 506.95</strain>
    </source>
</reference>
<dbReference type="Proteomes" id="UP000807306">
    <property type="component" value="Unassembled WGS sequence"/>
</dbReference>
<dbReference type="Gene3D" id="3.40.50.1010">
    <property type="entry name" value="5'-nuclease"/>
    <property type="match status" value="1"/>
</dbReference>
<keyword evidence="4" id="KW-1185">Reference proteome</keyword>
<feature type="compositionally biased region" description="Acidic residues" evidence="2">
    <location>
        <begin position="504"/>
        <end position="527"/>
    </location>
</feature>
<comment type="caution">
    <text evidence="3">The sequence shown here is derived from an EMBL/GenBank/DDBJ whole genome shotgun (WGS) entry which is preliminary data.</text>
</comment>